<keyword evidence="2" id="KW-1185">Reference proteome</keyword>
<dbReference type="Pfam" id="PF14595">
    <property type="entry name" value="Thioredoxin_9"/>
    <property type="match status" value="1"/>
</dbReference>
<accession>I0IAC2</accession>
<dbReference type="InterPro" id="IPR036249">
    <property type="entry name" value="Thioredoxin-like_sf"/>
</dbReference>
<proteinExistence type="predicted"/>
<dbReference type="RefSeq" id="WP_014435430.1">
    <property type="nucleotide sequence ID" value="NC_017080.1"/>
</dbReference>
<name>I0IAC2_PHYMF</name>
<dbReference type="eggNOG" id="COG0526">
    <property type="taxonomic scope" value="Bacteria"/>
</dbReference>
<dbReference type="STRING" id="1142394.PSMK_00510"/>
<dbReference type="Proteomes" id="UP000007881">
    <property type="component" value="Chromosome"/>
</dbReference>
<gene>
    <name evidence="1" type="ordered locus">PSMK_00510</name>
</gene>
<dbReference type="OrthoDB" id="6120799at2"/>
<dbReference type="EMBL" id="AP012338">
    <property type="protein sequence ID" value="BAM02210.1"/>
    <property type="molecule type" value="Genomic_DNA"/>
</dbReference>
<evidence type="ECO:0000313" key="2">
    <source>
        <dbReference type="Proteomes" id="UP000007881"/>
    </source>
</evidence>
<evidence type="ECO:0000313" key="1">
    <source>
        <dbReference type="EMBL" id="BAM02210.1"/>
    </source>
</evidence>
<reference evidence="1 2" key="1">
    <citation type="submission" date="2012-02" db="EMBL/GenBank/DDBJ databases">
        <title>Complete genome sequence of Phycisphaera mikurensis NBRC 102666.</title>
        <authorList>
            <person name="Ankai A."/>
            <person name="Hosoyama A."/>
            <person name="Terui Y."/>
            <person name="Sekine M."/>
            <person name="Fukai R."/>
            <person name="Kato Y."/>
            <person name="Nakamura S."/>
            <person name="Yamada-Narita S."/>
            <person name="Kawakoshi A."/>
            <person name="Fukunaga Y."/>
            <person name="Yamazaki S."/>
            <person name="Fujita N."/>
        </authorList>
    </citation>
    <scope>NUCLEOTIDE SEQUENCE [LARGE SCALE GENOMIC DNA]</scope>
    <source>
        <strain evidence="2">NBRC 102666 / KCTC 22515 / FYK2301M01</strain>
    </source>
</reference>
<organism evidence="1 2">
    <name type="scientific">Phycisphaera mikurensis (strain NBRC 102666 / KCTC 22515 / FYK2301M01)</name>
    <dbReference type="NCBI Taxonomy" id="1142394"/>
    <lineage>
        <taxon>Bacteria</taxon>
        <taxon>Pseudomonadati</taxon>
        <taxon>Planctomycetota</taxon>
        <taxon>Phycisphaerae</taxon>
        <taxon>Phycisphaerales</taxon>
        <taxon>Phycisphaeraceae</taxon>
        <taxon>Phycisphaera</taxon>
    </lineage>
</organism>
<dbReference type="KEGG" id="phm:PSMK_00510"/>
<dbReference type="HOGENOM" id="CLU_1371105_0_0_0"/>
<evidence type="ECO:0008006" key="3">
    <source>
        <dbReference type="Google" id="ProtNLM"/>
    </source>
</evidence>
<dbReference type="SUPFAM" id="SSF52833">
    <property type="entry name" value="Thioredoxin-like"/>
    <property type="match status" value="1"/>
</dbReference>
<sequence length="199" mass="21562">MFAPADVLRSSFEKGLSFEGLCAAGEAAGQLGPWRERHGQLALDDTQRATLGGFTREMNVLCLTGPWCGDCALQGAAMQRAAEANPARIRLRFLPRSEEHAELVVKSQVNGGFRVPVTYLLAEDLEPVIAMGDRTLSRYRGMASKALPAAEAAALGVGPGFRDADFDPLAAVVREVVDFFERGHLLLRLSGRLRQKHGD</sequence>
<dbReference type="Gene3D" id="3.40.30.10">
    <property type="entry name" value="Glutaredoxin"/>
    <property type="match status" value="1"/>
</dbReference>
<protein>
    <recommendedName>
        <fullName evidence="3">Thiol reductase thioredoxin</fullName>
    </recommendedName>
</protein>
<dbReference type="AlphaFoldDB" id="I0IAC2"/>